<dbReference type="HOGENOM" id="CLU_1947168_0_0_11"/>
<evidence type="ECO:0000256" key="1">
    <source>
        <dbReference type="ARBA" id="ARBA00005104"/>
    </source>
</evidence>
<feature type="domain" description="HTH lacI-type" evidence="4">
    <location>
        <begin position="6"/>
        <end position="51"/>
    </location>
</feature>
<dbReference type="UniPathway" id="UPA00275"/>
<dbReference type="InterPro" id="IPR000843">
    <property type="entry name" value="HTH_LacI"/>
</dbReference>
<dbReference type="GO" id="GO:0005829">
    <property type="term" value="C:cytosol"/>
    <property type="evidence" value="ECO:0007669"/>
    <property type="project" value="TreeGrafter"/>
</dbReference>
<keyword evidence="3" id="KW-0479">Metal-binding</keyword>
<dbReference type="PANTHER" id="PTHR21327">
    <property type="entry name" value="GTP CYCLOHYDROLASE II-RELATED"/>
    <property type="match status" value="1"/>
</dbReference>
<dbReference type="Proteomes" id="UP000018781">
    <property type="component" value="Chromosome"/>
</dbReference>
<dbReference type="SUPFAM" id="SSF47413">
    <property type="entry name" value="lambda repressor-like DNA-binding domains"/>
    <property type="match status" value="1"/>
</dbReference>
<dbReference type="GO" id="GO:0008686">
    <property type="term" value="F:3,4-dihydroxy-2-butanone-4-phosphate synthase activity"/>
    <property type="evidence" value="ECO:0007669"/>
    <property type="project" value="TreeGrafter"/>
</dbReference>
<dbReference type="SUPFAM" id="SSF142695">
    <property type="entry name" value="RibA-like"/>
    <property type="match status" value="1"/>
</dbReference>
<dbReference type="AlphaFoldDB" id="V9XKI2"/>
<dbReference type="SMART" id="SM00354">
    <property type="entry name" value="HTH_LACI"/>
    <property type="match status" value="1"/>
</dbReference>
<dbReference type="PROSITE" id="PS50932">
    <property type="entry name" value="HTH_LACI_2"/>
    <property type="match status" value="1"/>
</dbReference>
<keyword evidence="2" id="KW-0686">Riboflavin biosynthesis</keyword>
<evidence type="ECO:0000313" key="6">
    <source>
        <dbReference type="Proteomes" id="UP000018781"/>
    </source>
</evidence>
<dbReference type="Pfam" id="PF00356">
    <property type="entry name" value="LacI"/>
    <property type="match status" value="1"/>
</dbReference>
<dbReference type="CDD" id="cd01392">
    <property type="entry name" value="HTH_LacI"/>
    <property type="match status" value="1"/>
</dbReference>
<evidence type="ECO:0000256" key="2">
    <source>
        <dbReference type="ARBA" id="ARBA00022619"/>
    </source>
</evidence>
<sequence>MGNRSVTSYDVARRAGVSQSTVSRALRDDPRVVEKTRLRIRALAKEIGVRPARHGPEPEYGGAAVILHDLGIGSVRLLTNNPAKIAGLEDNGIVVAGREPLHVGVAPANVRYPETKRRRMGHTLPAAQN</sequence>
<dbReference type="Gene3D" id="3.40.50.10990">
    <property type="entry name" value="GTP cyclohydrolase II"/>
    <property type="match status" value="1"/>
</dbReference>
<comment type="pathway">
    <text evidence="1">Cofactor biosynthesis; riboflavin biosynthesis.</text>
</comment>
<evidence type="ECO:0000313" key="5">
    <source>
        <dbReference type="EMBL" id="AHD23981.1"/>
    </source>
</evidence>
<dbReference type="Gene3D" id="1.10.260.40">
    <property type="entry name" value="lambda repressor-like DNA-binding domains"/>
    <property type="match status" value="1"/>
</dbReference>
<protein>
    <recommendedName>
        <fullName evidence="4">HTH lacI-type domain-containing protein</fullName>
    </recommendedName>
</protein>
<dbReference type="InterPro" id="IPR010982">
    <property type="entry name" value="Lambda_DNA-bd_dom_sf"/>
</dbReference>
<dbReference type="GO" id="GO:0009231">
    <property type="term" value="P:riboflavin biosynthetic process"/>
    <property type="evidence" value="ECO:0007669"/>
    <property type="project" value="UniProtKB-UniPathway"/>
</dbReference>
<evidence type="ECO:0000256" key="3">
    <source>
        <dbReference type="ARBA" id="ARBA00022723"/>
    </source>
</evidence>
<name>V9XKI2_9NOCA</name>
<dbReference type="PANTHER" id="PTHR21327:SF18">
    <property type="entry name" value="3,4-DIHYDROXY-2-BUTANONE 4-PHOSPHATE SYNTHASE"/>
    <property type="match status" value="1"/>
</dbReference>
<dbReference type="InterPro" id="IPR036144">
    <property type="entry name" value="RibA-like_sf"/>
</dbReference>
<reference evidence="5 6" key="1">
    <citation type="journal article" date="2014" name="Genome Announc.">
        <title>Complete Genome of Rhodococcus pyridinivorans SB3094, a Methyl-Ethyl-Ketone-Degrading Bacterium Used for Bioaugmentation.</title>
        <authorList>
            <person name="Dueholm M.S."/>
            <person name="Albertsen M."/>
            <person name="D'Imperio S."/>
            <person name="Tale V.P."/>
            <person name="Lewis D."/>
            <person name="Nielsen P.H."/>
            <person name="Nielsen J.L."/>
        </authorList>
    </citation>
    <scope>NUCLEOTIDE SEQUENCE [LARGE SCALE GENOMIC DNA]</scope>
    <source>
        <strain evidence="5 6">SB3094</strain>
    </source>
</reference>
<organism evidence="5 6">
    <name type="scientific">Rhodococcus pyridinivorans SB3094</name>
    <dbReference type="NCBI Taxonomy" id="1435356"/>
    <lineage>
        <taxon>Bacteria</taxon>
        <taxon>Bacillati</taxon>
        <taxon>Actinomycetota</taxon>
        <taxon>Actinomycetes</taxon>
        <taxon>Mycobacteriales</taxon>
        <taxon>Nocardiaceae</taxon>
        <taxon>Rhodococcus</taxon>
    </lineage>
</organism>
<gene>
    <name evidence="5" type="ORF">Y013_24090</name>
</gene>
<dbReference type="KEGG" id="rpy:Y013_24090"/>
<dbReference type="EMBL" id="CP006996">
    <property type="protein sequence ID" value="AHD23981.1"/>
    <property type="molecule type" value="Genomic_DNA"/>
</dbReference>
<dbReference type="InterPro" id="IPR032677">
    <property type="entry name" value="GTP_cyclohydro_II"/>
</dbReference>
<dbReference type="GO" id="GO:0006355">
    <property type="term" value="P:regulation of DNA-templated transcription"/>
    <property type="evidence" value="ECO:0007669"/>
    <property type="project" value="InterPro"/>
</dbReference>
<dbReference type="eggNOG" id="COG0807">
    <property type="taxonomic scope" value="Bacteria"/>
</dbReference>
<accession>V9XKI2</accession>
<dbReference type="Pfam" id="PF00925">
    <property type="entry name" value="GTP_cyclohydro2"/>
    <property type="match status" value="1"/>
</dbReference>
<dbReference type="GO" id="GO:0046872">
    <property type="term" value="F:metal ion binding"/>
    <property type="evidence" value="ECO:0007669"/>
    <property type="project" value="UniProtKB-KW"/>
</dbReference>
<dbReference type="GO" id="GO:0003677">
    <property type="term" value="F:DNA binding"/>
    <property type="evidence" value="ECO:0007669"/>
    <property type="project" value="InterPro"/>
</dbReference>
<evidence type="ECO:0000259" key="4">
    <source>
        <dbReference type="PROSITE" id="PS50932"/>
    </source>
</evidence>
<dbReference type="PATRIC" id="fig|1435356.3.peg.4855"/>
<proteinExistence type="predicted"/>